<dbReference type="PANTHER" id="PTHR10997">
    <property type="entry name" value="IMPORTIN-7, 8, 11"/>
    <property type="match status" value="1"/>
</dbReference>
<evidence type="ECO:0000259" key="8">
    <source>
        <dbReference type="PROSITE" id="PS50166"/>
    </source>
</evidence>
<keyword evidence="7" id="KW-0539">Nucleus</keyword>
<keyword evidence="4" id="KW-0813">Transport</keyword>
<keyword evidence="6" id="KW-0653">Protein transport</keyword>
<dbReference type="InterPro" id="IPR013713">
    <property type="entry name" value="XPO2_central"/>
</dbReference>
<dbReference type="AlphaFoldDB" id="A0A1V6PFD1"/>
<dbReference type="GO" id="GO:0031267">
    <property type="term" value="F:small GTPase binding"/>
    <property type="evidence" value="ECO:0007669"/>
    <property type="project" value="InterPro"/>
</dbReference>
<keyword evidence="10" id="KW-1185">Reference proteome</keyword>
<dbReference type="InterPro" id="IPR016024">
    <property type="entry name" value="ARM-type_fold"/>
</dbReference>
<evidence type="ECO:0000256" key="2">
    <source>
        <dbReference type="ARBA" id="ARBA00004496"/>
    </source>
</evidence>
<dbReference type="PROSITE" id="PS50166">
    <property type="entry name" value="IMPORTIN_B_NT"/>
    <property type="match status" value="1"/>
</dbReference>
<evidence type="ECO:0000256" key="6">
    <source>
        <dbReference type="ARBA" id="ARBA00022927"/>
    </source>
</evidence>
<keyword evidence="5" id="KW-0963">Cytoplasm</keyword>
<dbReference type="GO" id="GO:0006606">
    <property type="term" value="P:protein import into nucleus"/>
    <property type="evidence" value="ECO:0007669"/>
    <property type="project" value="TreeGrafter"/>
</dbReference>
<organism evidence="9 10">
    <name type="scientific">Penicillium decumbens</name>
    <dbReference type="NCBI Taxonomy" id="69771"/>
    <lineage>
        <taxon>Eukaryota</taxon>
        <taxon>Fungi</taxon>
        <taxon>Dikarya</taxon>
        <taxon>Ascomycota</taxon>
        <taxon>Pezizomycotina</taxon>
        <taxon>Eurotiomycetes</taxon>
        <taxon>Eurotiomycetidae</taxon>
        <taxon>Eurotiales</taxon>
        <taxon>Aspergillaceae</taxon>
        <taxon>Penicillium</taxon>
    </lineage>
</organism>
<evidence type="ECO:0000313" key="9">
    <source>
        <dbReference type="EMBL" id="OQD75704.1"/>
    </source>
</evidence>
<dbReference type="PANTHER" id="PTHR10997:SF8">
    <property type="entry name" value="EXPORTIN-2"/>
    <property type="match status" value="1"/>
</dbReference>
<comment type="subcellular location">
    <subcellularLocation>
        <location evidence="2">Cytoplasm</location>
    </subcellularLocation>
    <subcellularLocation>
        <location evidence="1">Nucleus</location>
    </subcellularLocation>
</comment>
<gene>
    <name evidence="9" type="ORF">PENDEC_c006G04975</name>
</gene>
<dbReference type="Pfam" id="PF03378">
    <property type="entry name" value="CAS_CSE1"/>
    <property type="match status" value="1"/>
</dbReference>
<evidence type="ECO:0000256" key="5">
    <source>
        <dbReference type="ARBA" id="ARBA00022490"/>
    </source>
</evidence>
<evidence type="ECO:0000256" key="4">
    <source>
        <dbReference type="ARBA" id="ARBA00022448"/>
    </source>
</evidence>
<dbReference type="GO" id="GO:0005829">
    <property type="term" value="C:cytosol"/>
    <property type="evidence" value="ECO:0007669"/>
    <property type="project" value="TreeGrafter"/>
</dbReference>
<dbReference type="FunFam" id="1.25.10.10:FF:000057">
    <property type="entry name" value="Exportin-2 isoform 1"/>
    <property type="match status" value="1"/>
</dbReference>
<accession>A0A1V6PFD1</accession>
<proteinExistence type="inferred from homology"/>
<sequence>MAEALGALLEASLDPRRNKEAENVLRQEEQKPGFSLQLLQITASESSPNHIRLASALCFKNFIKRNWTNEDGNYKLPMEEVATIKRELITLMISMPPGIQAQLGDAVSVIADSDFWERWDTLVDDLVSKLSNDPATNIGVLQVAHSIFKRWRPLFQSNELYVEINHVLGKFGTPFLSLFESLDAYIEANKDNKENLTKGFTQLNLMIKLFYDLSCHDLPPMFEDNISAIASIWLKYLTYDNQLLHTDDDTEAGLLEYVRAGIFEVLTLYVQKYLDAFGPLVGQFIQSSWGFLTTIGQETKYDILVSRALHFLTSVASMPEHAASFQADETLGQIIEKVILPNVSLRESDEELFEDEPIEFIRRDLEGSDSETRRRAATDFLRRLAEKFEESVTKVTLKYTEHYLGEYAKDPASNWKSKDTATYLFSAIAAKGVATSTHGVTATNNLVSITDFFSQNLASDLVTDAGIHPILKVDAIKYLYNFRSIITKDQWQGVLPVLVNHLASSNYVVYTYAAIALERALFLTDAQGQPVIAPTQITPLAKDLLEHIFKLIQSDPAPQKVQENEFLMRCVMRVLVVIKDGVVPFTDTVLERLVTITQVIATNPSNPRFYYFHFEAMGAFIRYAAPATPDKLEQALYTPFASILQGDVQEFMPYVFQLFAALLEANPSATLPTYYQELIAPILMPVMWESRGNTPALVRLLSSIIPRGSQYILEHNQVEPILGIFQKLVSTKANEGYAFDLLETVVSNFPPAVLEQYFVMIMQIIMQRLQNSKTEHLSLRFVRFYHCVTAHDDKGYSPDFIMQETEKVQQGLFTPVYLKVILEETQKLARPLERKTAVISLTKTLANSEAFATRYVKGWGFTCNTLLKLLELPPAVAHKDDVEVDIEEMSFGVGFTPLNTIRANPRDPWPETGPDLKAWVGTYLKEADKRHNGRISQFAQERLDDQARALLGSYIS</sequence>
<dbReference type="EMBL" id="MDYL01000006">
    <property type="protein sequence ID" value="OQD75704.1"/>
    <property type="molecule type" value="Genomic_DNA"/>
</dbReference>
<dbReference type="GO" id="GO:0005635">
    <property type="term" value="C:nuclear envelope"/>
    <property type="evidence" value="ECO:0007669"/>
    <property type="project" value="TreeGrafter"/>
</dbReference>
<dbReference type="Gene3D" id="1.25.10.10">
    <property type="entry name" value="Leucine-rich Repeat Variant"/>
    <property type="match status" value="1"/>
</dbReference>
<dbReference type="Pfam" id="PF08506">
    <property type="entry name" value="Cse1"/>
    <property type="match status" value="1"/>
</dbReference>
<dbReference type="SMART" id="SM00913">
    <property type="entry name" value="IBN_N"/>
    <property type="match status" value="1"/>
</dbReference>
<dbReference type="InterPro" id="IPR011989">
    <property type="entry name" value="ARM-like"/>
</dbReference>
<dbReference type="OrthoDB" id="3268246at2759"/>
<dbReference type="STRING" id="69771.A0A1V6PFD1"/>
<dbReference type="GO" id="GO:0005049">
    <property type="term" value="F:nuclear export signal receptor activity"/>
    <property type="evidence" value="ECO:0007669"/>
    <property type="project" value="TreeGrafter"/>
</dbReference>
<dbReference type="Pfam" id="PF03810">
    <property type="entry name" value="IBN_N"/>
    <property type="match status" value="1"/>
</dbReference>
<dbReference type="InterPro" id="IPR005043">
    <property type="entry name" value="XPO2_C"/>
</dbReference>
<dbReference type="Proteomes" id="UP000191522">
    <property type="component" value="Unassembled WGS sequence"/>
</dbReference>
<comment type="caution">
    <text evidence="9">The sequence shown here is derived from an EMBL/GenBank/DDBJ whole genome shotgun (WGS) entry which is preliminary data.</text>
</comment>
<evidence type="ECO:0000256" key="7">
    <source>
        <dbReference type="ARBA" id="ARBA00023242"/>
    </source>
</evidence>
<comment type="similarity">
    <text evidence="3">Belongs to the XPO2/CSE1 family.</text>
</comment>
<dbReference type="GO" id="GO:0006611">
    <property type="term" value="P:protein export from nucleus"/>
    <property type="evidence" value="ECO:0007669"/>
    <property type="project" value="TreeGrafter"/>
</dbReference>
<protein>
    <recommendedName>
        <fullName evidence="8">Importin N-terminal domain-containing protein</fullName>
    </recommendedName>
</protein>
<evidence type="ECO:0000256" key="1">
    <source>
        <dbReference type="ARBA" id="ARBA00004123"/>
    </source>
</evidence>
<dbReference type="OMA" id="AENEFLM"/>
<dbReference type="SUPFAM" id="SSF48371">
    <property type="entry name" value="ARM repeat"/>
    <property type="match status" value="1"/>
</dbReference>
<name>A0A1V6PFD1_PENDC</name>
<evidence type="ECO:0000256" key="3">
    <source>
        <dbReference type="ARBA" id="ARBA00008669"/>
    </source>
</evidence>
<dbReference type="InterPro" id="IPR001494">
    <property type="entry name" value="Importin-beta_N"/>
</dbReference>
<evidence type="ECO:0000313" key="10">
    <source>
        <dbReference type="Proteomes" id="UP000191522"/>
    </source>
</evidence>
<feature type="domain" description="Importin N-terminal" evidence="8">
    <location>
        <begin position="21"/>
        <end position="94"/>
    </location>
</feature>
<reference evidence="10" key="1">
    <citation type="journal article" date="2017" name="Nat. Microbiol.">
        <title>Global analysis of biosynthetic gene clusters reveals vast potential of secondary metabolite production in Penicillium species.</title>
        <authorList>
            <person name="Nielsen J.C."/>
            <person name="Grijseels S."/>
            <person name="Prigent S."/>
            <person name="Ji B."/>
            <person name="Dainat J."/>
            <person name="Nielsen K.F."/>
            <person name="Frisvad J.C."/>
            <person name="Workman M."/>
            <person name="Nielsen J."/>
        </authorList>
    </citation>
    <scope>NUCLEOTIDE SEQUENCE [LARGE SCALE GENOMIC DNA]</scope>
    <source>
        <strain evidence="10">IBT 11843</strain>
    </source>
</reference>